<dbReference type="SUPFAM" id="SSF81901">
    <property type="entry name" value="HCP-like"/>
    <property type="match status" value="1"/>
</dbReference>
<feature type="domain" description="BRCT" evidence="9">
    <location>
        <begin position="674"/>
        <end position="744"/>
    </location>
</feature>
<dbReference type="SUPFAM" id="SSF52113">
    <property type="entry name" value="BRCT domain"/>
    <property type="match status" value="1"/>
</dbReference>
<dbReference type="PROSITE" id="PS51450">
    <property type="entry name" value="LRR"/>
    <property type="match status" value="1"/>
</dbReference>
<dbReference type="InterPro" id="IPR001611">
    <property type="entry name" value="Leu-rich_rpt"/>
</dbReference>
<dbReference type="InterPro" id="IPR008893">
    <property type="entry name" value="WGR_domain"/>
</dbReference>
<evidence type="ECO:0000256" key="2">
    <source>
        <dbReference type="ARBA" id="ARBA00010999"/>
    </source>
</evidence>
<evidence type="ECO:0000256" key="8">
    <source>
        <dbReference type="ARBA" id="ARBA00023204"/>
    </source>
</evidence>
<dbReference type="Pfam" id="PF23598">
    <property type="entry name" value="LRR_14"/>
    <property type="match status" value="1"/>
</dbReference>
<dbReference type="SUPFAM" id="SSF52047">
    <property type="entry name" value="RNI-like"/>
    <property type="match status" value="2"/>
</dbReference>
<protein>
    <recommendedName>
        <fullName evidence="13">WGR domain-containing protein</fullName>
    </recommendedName>
</protein>
<sequence>MEKKLIFKDDKSDKFWNITVSGLSFTVTFGKSGTAGQSSNKTFDQETTCLTQAQKLIQEKLKKGYVEEGQTQEVSVEISPVEIKSATVTKKKPKPSEKQVIEAASEETEIIPIQESFDENLIHIRSFIQKNELMHAKDLCNAISPLIKSEQDGDKLSLLKGEIALIQNDFETAESSLLTAGPEADFLLGQIYQAKNDFVKASNYYLNAKSYLGYYYAAWIAVNQKDNAKAVQYFELAAIEGEKSKEKDLWQSYFRWGYTLHLMGDLTAAIVPYQKAIDTGNGDLWTYNNFAIACTILGKDKEAIALYDTAIAKWPEFSQTYFNKCCFYSVKGNLKEALVWLEKACYYGYLFHNEYNLKNDSDLEALRETDKYKELITKYKRDYSNRSCNDLLSEDFKANPEKYNEFEVRSYNKPLPNGAITSEIANGINIQTITVYDANLKSISPAVAELKKLKEIQLLDNPLMEFPEELLDLKLDNAELEFKRLAAFPSYLEKLSNLKKLGLSSLKVKRIPKEISHFKDLEDLCIKHGEIEVIDREIGSLNKLHSLEIRDTAITSLPVEIAQLHNLRTLYISDNKQLAHLPEDIFTMPKLERVSFAKNGFPGTEAAKLFEEGLNAKTEKRRLAVFLALLQRNNGYVAACGIFEDALAALNSGVGMLRSNSLIWISNAVQASFSDKPIASGSEVFILGKFSKSNADIKSEIEALGATVSTKFSAKTTHVLIGEKPGEKLNGLNSAAIQWVTEGILNKADATKDTQMEIAKDVPQEQIQSLLLSPEDSNVSMALELIEEYRAVSAFEAELFISYQYATDKDVKKHLQNLIKRNCSEDLQSALAGKYGFKSASEKKIGEYIQTLFEKAGLDKLKVAYTIFRKTNHKASNYLLEFGTSEMKKEVLESFIDTYEGVRNEKEEGLIQLGGNVPNEILELKNRIKKVSWRGGKELPLCITQLELLESLDLAMSGLSKLPKEIVNLQNLKKLDISTASFKKFPEEILSIPGLEELFLNNGNEDNKQCITEIPDSISQLKNLKKLDLTNNPIGKVPAAVFELENLEYLSIASIGISSVPNEIKKLKKLKQLVIHGWAPAGRNENNFEKFPSVISELLTLETLQTSLGLLNNPEVLSSLINLKKVRVYNGYNDEKREKLSKAVKGMLPQCEVSIW</sequence>
<evidence type="ECO:0000256" key="6">
    <source>
        <dbReference type="ARBA" id="ARBA00022763"/>
    </source>
</evidence>
<proteinExistence type="inferred from homology"/>
<evidence type="ECO:0000256" key="7">
    <source>
        <dbReference type="ARBA" id="ARBA00022853"/>
    </source>
</evidence>
<keyword evidence="4" id="KW-0433">Leucine-rich repeat</keyword>
<evidence type="ECO:0000256" key="1">
    <source>
        <dbReference type="ARBA" id="ARBA00004286"/>
    </source>
</evidence>
<dbReference type="InterPro" id="IPR049809">
    <property type="entry name" value="YehF/YfeS-like_WGR"/>
</dbReference>
<dbReference type="SMART" id="SM00028">
    <property type="entry name" value="TPR"/>
    <property type="match status" value="4"/>
</dbReference>
<keyword evidence="8" id="KW-0234">DNA repair</keyword>
<dbReference type="Pfam" id="PF05406">
    <property type="entry name" value="WGR"/>
    <property type="match status" value="1"/>
</dbReference>
<dbReference type="EMBL" id="BMKP01000009">
    <property type="protein sequence ID" value="GGF23348.1"/>
    <property type="molecule type" value="Genomic_DNA"/>
</dbReference>
<name>A0ABQ1UPH4_9FLAO</name>
<keyword evidence="3" id="KW-0158">Chromosome</keyword>
<dbReference type="InterPro" id="IPR050216">
    <property type="entry name" value="LRR_domain-containing"/>
</dbReference>
<feature type="domain" description="WGR" evidence="10">
    <location>
        <begin position="1"/>
        <end position="78"/>
    </location>
</feature>
<evidence type="ECO:0000259" key="9">
    <source>
        <dbReference type="PROSITE" id="PS50172"/>
    </source>
</evidence>
<comment type="similarity">
    <text evidence="2">Belongs to the Tonsoku family.</text>
</comment>
<evidence type="ECO:0008006" key="13">
    <source>
        <dbReference type="Google" id="ProtNLM"/>
    </source>
</evidence>
<comment type="subcellular location">
    <subcellularLocation>
        <location evidence="1">Chromosome</location>
    </subcellularLocation>
</comment>
<evidence type="ECO:0000259" key="10">
    <source>
        <dbReference type="PROSITE" id="PS51977"/>
    </source>
</evidence>
<dbReference type="Gene3D" id="3.80.10.10">
    <property type="entry name" value="Ribonuclease Inhibitor"/>
    <property type="match status" value="2"/>
</dbReference>
<comment type="caution">
    <text evidence="11">The sequence shown here is derived from an EMBL/GenBank/DDBJ whole genome shotgun (WGS) entry which is preliminary data.</text>
</comment>
<dbReference type="NCBIfam" id="NF047558">
    <property type="entry name" value="TPR_END_plus"/>
    <property type="match status" value="1"/>
</dbReference>
<evidence type="ECO:0000313" key="11">
    <source>
        <dbReference type="EMBL" id="GGF23348.1"/>
    </source>
</evidence>
<dbReference type="InterPro" id="IPR036420">
    <property type="entry name" value="BRCT_dom_sf"/>
</dbReference>
<dbReference type="InterPro" id="IPR001357">
    <property type="entry name" value="BRCT_dom"/>
</dbReference>
<dbReference type="InterPro" id="IPR055414">
    <property type="entry name" value="LRR_R13L4/SHOC2-like"/>
</dbReference>
<dbReference type="SMART" id="SM00369">
    <property type="entry name" value="LRR_TYP"/>
    <property type="match status" value="5"/>
</dbReference>
<reference evidence="12" key="1">
    <citation type="journal article" date="2019" name="Int. J. Syst. Evol. Microbiol.">
        <title>The Global Catalogue of Microorganisms (GCM) 10K type strain sequencing project: providing services to taxonomists for standard genome sequencing and annotation.</title>
        <authorList>
            <consortium name="The Broad Institute Genomics Platform"/>
            <consortium name="The Broad Institute Genome Sequencing Center for Infectious Disease"/>
            <person name="Wu L."/>
            <person name="Ma J."/>
        </authorList>
    </citation>
    <scope>NUCLEOTIDE SEQUENCE [LARGE SCALE GENOMIC DNA]</scope>
    <source>
        <strain evidence="12">CGMCC 1.16060</strain>
    </source>
</reference>
<organism evidence="11 12">
    <name type="scientific">Flavobacterium limi</name>
    <dbReference type="NCBI Taxonomy" id="2045105"/>
    <lineage>
        <taxon>Bacteria</taxon>
        <taxon>Pseudomonadati</taxon>
        <taxon>Bacteroidota</taxon>
        <taxon>Flavobacteriia</taxon>
        <taxon>Flavobacteriales</taxon>
        <taxon>Flavobacteriaceae</taxon>
        <taxon>Flavobacterium</taxon>
    </lineage>
</organism>
<keyword evidence="5" id="KW-0677">Repeat</keyword>
<dbReference type="InterPro" id="IPR019734">
    <property type="entry name" value="TPR_rpt"/>
</dbReference>
<dbReference type="Gene3D" id="3.40.50.10190">
    <property type="entry name" value="BRCT domain"/>
    <property type="match status" value="1"/>
</dbReference>
<dbReference type="InterPro" id="IPR003591">
    <property type="entry name" value="Leu-rich_rpt_typical-subtyp"/>
</dbReference>
<keyword evidence="7" id="KW-0156">Chromatin regulator</keyword>
<dbReference type="InterPro" id="IPR032675">
    <property type="entry name" value="LRR_dom_sf"/>
</dbReference>
<dbReference type="CDD" id="cd07996">
    <property type="entry name" value="WGR_MMR_like"/>
    <property type="match status" value="1"/>
</dbReference>
<dbReference type="PROSITE" id="PS50172">
    <property type="entry name" value="BRCT"/>
    <property type="match status" value="1"/>
</dbReference>
<evidence type="ECO:0000313" key="12">
    <source>
        <dbReference type="Proteomes" id="UP000655016"/>
    </source>
</evidence>
<dbReference type="InterPro" id="IPR011990">
    <property type="entry name" value="TPR-like_helical_dom_sf"/>
</dbReference>
<dbReference type="PANTHER" id="PTHR48051:SF1">
    <property type="entry name" value="RAS SUPPRESSOR PROTEIN 1"/>
    <property type="match status" value="1"/>
</dbReference>
<gene>
    <name evidence="11" type="ORF">GCM10011518_35810</name>
</gene>
<evidence type="ECO:0000256" key="3">
    <source>
        <dbReference type="ARBA" id="ARBA00022454"/>
    </source>
</evidence>
<dbReference type="Proteomes" id="UP000655016">
    <property type="component" value="Unassembled WGS sequence"/>
</dbReference>
<accession>A0ABQ1UPH4</accession>
<dbReference type="Pfam" id="PF00533">
    <property type="entry name" value="BRCT"/>
    <property type="match status" value="1"/>
</dbReference>
<dbReference type="Gene3D" id="1.25.40.10">
    <property type="entry name" value="Tetratricopeptide repeat domain"/>
    <property type="match status" value="1"/>
</dbReference>
<keyword evidence="12" id="KW-1185">Reference proteome</keyword>
<dbReference type="PROSITE" id="PS51977">
    <property type="entry name" value="WGR"/>
    <property type="match status" value="1"/>
</dbReference>
<keyword evidence="6" id="KW-0227">DNA damage</keyword>
<dbReference type="PANTHER" id="PTHR48051">
    <property type="match status" value="1"/>
</dbReference>
<evidence type="ECO:0000256" key="5">
    <source>
        <dbReference type="ARBA" id="ARBA00022737"/>
    </source>
</evidence>
<dbReference type="RefSeq" id="WP_163395809.1">
    <property type="nucleotide sequence ID" value="NZ_BMKP01000009.1"/>
</dbReference>
<evidence type="ECO:0000256" key="4">
    <source>
        <dbReference type="ARBA" id="ARBA00022614"/>
    </source>
</evidence>
<dbReference type="Gene3D" id="2.20.140.10">
    <property type="entry name" value="WGR domain"/>
    <property type="match status" value="1"/>
</dbReference>
<dbReference type="SMART" id="SM00773">
    <property type="entry name" value="WGR"/>
    <property type="match status" value="1"/>
</dbReference>